<evidence type="ECO:0000259" key="2">
    <source>
        <dbReference type="Pfam" id="PF05170"/>
    </source>
</evidence>
<dbReference type="PANTHER" id="PTHR30441">
    <property type="entry name" value="DUF748 DOMAIN-CONTAINING PROTEIN"/>
    <property type="match status" value="1"/>
</dbReference>
<reference evidence="3 4" key="1">
    <citation type="submission" date="2020-08" db="EMBL/GenBank/DDBJ databases">
        <title>Description of novel Flavobacterium F-400 isolate.</title>
        <authorList>
            <person name="Saticioglu I."/>
            <person name="Duman M."/>
            <person name="Altun S."/>
        </authorList>
    </citation>
    <scope>NUCLEOTIDE SEQUENCE [LARGE SCALE GENOMIC DNA]</scope>
    <source>
        <strain evidence="3 4">F-400</strain>
    </source>
</reference>
<protein>
    <submittedName>
        <fullName evidence="3">AsmA family protein</fullName>
    </submittedName>
</protein>
<keyword evidence="1" id="KW-1133">Transmembrane helix</keyword>
<organism evidence="3 4">
    <name type="scientific">Flavobacterium turcicum</name>
    <dbReference type="NCBI Taxonomy" id="2764718"/>
    <lineage>
        <taxon>Bacteria</taxon>
        <taxon>Pseudomonadati</taxon>
        <taxon>Bacteroidota</taxon>
        <taxon>Flavobacteriia</taxon>
        <taxon>Flavobacteriales</taxon>
        <taxon>Flavobacteriaceae</taxon>
        <taxon>Flavobacterium</taxon>
    </lineage>
</organism>
<proteinExistence type="predicted"/>
<dbReference type="Pfam" id="PF05170">
    <property type="entry name" value="AsmA"/>
    <property type="match status" value="1"/>
</dbReference>
<evidence type="ECO:0000313" key="3">
    <source>
        <dbReference type="EMBL" id="MBC5863867.1"/>
    </source>
</evidence>
<keyword evidence="4" id="KW-1185">Reference proteome</keyword>
<comment type="caution">
    <text evidence="3">The sequence shown here is derived from an EMBL/GenBank/DDBJ whole genome shotgun (WGS) entry which is preliminary data.</text>
</comment>
<dbReference type="RefSeq" id="WP_166135663.1">
    <property type="nucleotide sequence ID" value="NZ_JAAOBY010000004.1"/>
</dbReference>
<feature type="transmembrane region" description="Helical" evidence="1">
    <location>
        <begin position="20"/>
        <end position="46"/>
    </location>
</feature>
<keyword evidence="1" id="KW-0472">Membrane</keyword>
<gene>
    <name evidence="3" type="ORF">H8R26_10575</name>
</gene>
<evidence type="ECO:0000313" key="4">
    <source>
        <dbReference type="Proteomes" id="UP000621670"/>
    </source>
</evidence>
<name>A0ABR7JH91_9FLAO</name>
<dbReference type="PANTHER" id="PTHR30441:SF8">
    <property type="entry name" value="DUF748 DOMAIN-CONTAINING PROTEIN"/>
    <property type="match status" value="1"/>
</dbReference>
<dbReference type="Proteomes" id="UP000621670">
    <property type="component" value="Unassembled WGS sequence"/>
</dbReference>
<dbReference type="InterPro" id="IPR007844">
    <property type="entry name" value="AsmA"/>
</dbReference>
<sequence length="818" mass="91626">MPTIWSPIRNFLDRLTPSKILKSLGVLALAFVAFVLLLCVGFSVYFDSNKAQIVQQINEQINENCSGSVVIKDVNYAFFQGFPNMTLALNQVQVKDSLWPLHKRTLLQAERIKLRVNVLKLLGNELFIDKIEVQNANLHVFKSKNGVVNTSIFKSKKDKTQSKSSTDTAVKEIIFKNVRLISENQKGKKLFDFDVEYLKGNFTFDGYNWQSKVAIKTKANSMAFNTQRGSFVQNKVIQAVLEANYDELSKKISVKADELFIGADVFAVQAHFGIQEDQAPFDISIQTNILWRNAAAILSGNIKKRLDQFDLQKPLQVRCSIIGDLNTMGDPEIVVLARVKNDRLTIPDGIITNCSFTGQFTNNFKKGLGCNDINSAIRLTNFAGQYKTIPFRIPQGVIANFEKTIATGNFRANFKMQRLNKLIDKEILYFTGGDATVKLEFKFDVASLKIKKPQFKGRVFVKEALLNYGPKNFAFLKTNIELDFTDKALLLKNITFKNAKSAVFMEGKIDNFMTLYYDSPQKMIVNWQVYAPYLDVKQFVGAITTDNPKQAKAVAVADPFSAKLYDAIHKSQVIMDVKADKINYGKWNASRVLASVALINDSFIVQKAKLETCGGRIEVVGKMSRESKNFKVASNVKLSSINVTQFLTAMDNFGIKSFQPANVEGTLNATAYVKGLMIAGGALQTETLAGNVNFKLSDGALINFKPITAVAKFAFPFRNVNNIVLSDLVGDFKINDGRVGIKKLKVSSNVLNFDVNGVYSFQRGTNLAMTIPLRNPRKDTLISDEEKRLAKRYKGLVLHLLAQDVDGKIKIKWNKNHE</sequence>
<keyword evidence="1" id="KW-0812">Transmembrane</keyword>
<dbReference type="InterPro" id="IPR052894">
    <property type="entry name" value="AsmA-related"/>
</dbReference>
<dbReference type="EMBL" id="JACRUM010000005">
    <property type="protein sequence ID" value="MBC5863867.1"/>
    <property type="molecule type" value="Genomic_DNA"/>
</dbReference>
<feature type="domain" description="AsmA" evidence="2">
    <location>
        <begin position="22"/>
        <end position="282"/>
    </location>
</feature>
<evidence type="ECO:0000256" key="1">
    <source>
        <dbReference type="SAM" id="Phobius"/>
    </source>
</evidence>
<accession>A0ABR7JH91</accession>